<sequence length="218" mass="24405">MKISAKILTVTAAALLLSGIGRQLEPLLANAAPPPPPKMERVAPQVRIDTKMQQLSDMYGIEKDTLMQYYNEGWKAKEISRGAFLAYASQKSFAEVMNLKDKNSWPRVEYLLNLTPNDLKAAHDDLAAQYLSEKLSMNKTIITRLLRQNYSMGDVLHGILISQYCTASPEDIIAMHNPPETNWNAVADKLGVTDEQMQKIRDTMREVTPPGPKGPHKL</sequence>
<evidence type="ECO:0000313" key="1">
    <source>
        <dbReference type="EMBL" id="HJF84519.1"/>
    </source>
</evidence>
<dbReference type="Proteomes" id="UP000780768">
    <property type="component" value="Unassembled WGS sequence"/>
</dbReference>
<dbReference type="AlphaFoldDB" id="A0A921HMU1"/>
<protein>
    <submittedName>
        <fullName evidence="1">Uncharacterized protein</fullName>
    </submittedName>
</protein>
<reference evidence="1" key="1">
    <citation type="journal article" date="2021" name="PeerJ">
        <title>Extensive microbial diversity within the chicken gut microbiome revealed by metagenomics and culture.</title>
        <authorList>
            <person name="Gilroy R."/>
            <person name="Ravi A."/>
            <person name="Getino M."/>
            <person name="Pursley I."/>
            <person name="Horton D.L."/>
            <person name="Alikhan N.F."/>
            <person name="Baker D."/>
            <person name="Gharbi K."/>
            <person name="Hall N."/>
            <person name="Watson M."/>
            <person name="Adriaenssens E.M."/>
            <person name="Foster-Nyarko E."/>
            <person name="Jarju S."/>
            <person name="Secka A."/>
            <person name="Antonio M."/>
            <person name="Oren A."/>
            <person name="Chaudhuri R.R."/>
            <person name="La Ragione R."/>
            <person name="Hildebrand F."/>
            <person name="Pallen M.J."/>
        </authorList>
    </citation>
    <scope>NUCLEOTIDE SEQUENCE</scope>
    <source>
        <strain evidence="1">7318</strain>
    </source>
</reference>
<gene>
    <name evidence="1" type="ORF">K8V65_02495</name>
</gene>
<evidence type="ECO:0000313" key="2">
    <source>
        <dbReference type="Proteomes" id="UP000780768"/>
    </source>
</evidence>
<accession>A0A921HMU1</accession>
<dbReference type="EMBL" id="DYVR01000067">
    <property type="protein sequence ID" value="HJF84519.1"/>
    <property type="molecule type" value="Genomic_DNA"/>
</dbReference>
<reference evidence="1" key="2">
    <citation type="submission" date="2021-09" db="EMBL/GenBank/DDBJ databases">
        <authorList>
            <person name="Gilroy R."/>
        </authorList>
    </citation>
    <scope>NUCLEOTIDE SEQUENCE</scope>
    <source>
        <strain evidence="1">7318</strain>
    </source>
</reference>
<organism evidence="1 2">
    <name type="scientific">Megamonas hypermegale</name>
    <dbReference type="NCBI Taxonomy" id="158847"/>
    <lineage>
        <taxon>Bacteria</taxon>
        <taxon>Bacillati</taxon>
        <taxon>Bacillota</taxon>
        <taxon>Negativicutes</taxon>
        <taxon>Selenomonadales</taxon>
        <taxon>Selenomonadaceae</taxon>
        <taxon>Megamonas</taxon>
    </lineage>
</organism>
<comment type="caution">
    <text evidence="1">The sequence shown here is derived from an EMBL/GenBank/DDBJ whole genome shotgun (WGS) entry which is preliminary data.</text>
</comment>
<name>A0A921HMU1_9FIRM</name>
<proteinExistence type="predicted"/>